<evidence type="ECO:0000313" key="9">
    <source>
        <dbReference type="EMBL" id="OWP03167.1"/>
    </source>
</evidence>
<proteinExistence type="inferred from homology"/>
<sequence>MAIVSAPMDLFIFASGQLLLSATVLGLTGPHSVIRHAVTPILVGLCWSFVVLSMSEIPPLYASTLSGVMMCFFLNYVSMAFLSSWSFEAQGPSSLLTKEKSSDEARDAAPKERPGTARARILWGFQSLFSFRDVNTPFEINNVPHFQSDDPSYVPTKAAFLVRSTVVLGICYLVIDFIESQPPPPDAAVIFSAQRLALSQVTVPEVITRMAASAGFWLVLSSSIAGVASAVNMACVALDLSAVGDCRPMMGPVAEAYTIRGFWGKTWHQGTRKLFAALGTFIGDEVFVFRKGSPPNTYCKIFVTFFVSGLLHQVADVANGIPWAQSGSLKFFCVQACGIVVEDAVQLIYRSVSGARFGDPPRWWARLVGYVWTAFFLLFWTTPWWFYPTAALNAGRPDAKLIPDALSLFRTLQTERG</sequence>
<comment type="subcellular location">
    <subcellularLocation>
        <location evidence="1">Membrane</location>
        <topology evidence="1">Multi-pass membrane protein</topology>
    </subcellularLocation>
</comment>
<evidence type="ECO:0000256" key="5">
    <source>
        <dbReference type="ARBA" id="ARBA00022989"/>
    </source>
</evidence>
<dbReference type="InterPro" id="IPR044851">
    <property type="entry name" value="Wax_synthase"/>
</dbReference>
<dbReference type="PANTHER" id="PTHR31595">
    <property type="entry name" value="LONG-CHAIN-ALCOHOL O-FATTY-ACYLTRANSFERASE 3-RELATED"/>
    <property type="match status" value="1"/>
</dbReference>
<comment type="similarity">
    <text evidence="2">Belongs to the wax synthase family.</text>
</comment>
<gene>
    <name evidence="9" type="ORF">B2J93_7193</name>
</gene>
<evidence type="ECO:0000256" key="3">
    <source>
        <dbReference type="ARBA" id="ARBA00022679"/>
    </source>
</evidence>
<dbReference type="STRING" id="503106.A0A218Z542"/>
<feature type="transmembrane region" description="Helical" evidence="7">
    <location>
        <begin position="67"/>
        <end position="87"/>
    </location>
</feature>
<evidence type="ECO:0000256" key="1">
    <source>
        <dbReference type="ARBA" id="ARBA00004141"/>
    </source>
</evidence>
<comment type="caution">
    <text evidence="9">The sequence shown here is derived from an EMBL/GenBank/DDBJ whole genome shotgun (WGS) entry which is preliminary data.</text>
</comment>
<evidence type="ECO:0000256" key="6">
    <source>
        <dbReference type="ARBA" id="ARBA00023136"/>
    </source>
</evidence>
<dbReference type="Proteomes" id="UP000242519">
    <property type="component" value="Unassembled WGS sequence"/>
</dbReference>
<dbReference type="AlphaFoldDB" id="A0A218Z542"/>
<dbReference type="InterPro" id="IPR032805">
    <property type="entry name" value="Wax_synthase_dom"/>
</dbReference>
<dbReference type="GO" id="GO:0016020">
    <property type="term" value="C:membrane"/>
    <property type="evidence" value="ECO:0007669"/>
    <property type="project" value="UniProtKB-SubCell"/>
</dbReference>
<keyword evidence="10" id="KW-1185">Reference proteome</keyword>
<name>A0A218Z542_9HELO</name>
<accession>A0A218Z542</accession>
<keyword evidence="6 7" id="KW-0472">Membrane</keyword>
<evidence type="ECO:0000256" key="2">
    <source>
        <dbReference type="ARBA" id="ARBA00007282"/>
    </source>
</evidence>
<dbReference type="Pfam" id="PF13813">
    <property type="entry name" value="MBOAT_2"/>
    <property type="match status" value="1"/>
</dbReference>
<dbReference type="InParanoid" id="A0A218Z542"/>
<reference evidence="9 10" key="1">
    <citation type="submission" date="2017-04" db="EMBL/GenBank/DDBJ databases">
        <title>Draft genome sequence of Marssonina coronaria NL1: causal agent of apple blotch.</title>
        <authorList>
            <person name="Cheng Q."/>
        </authorList>
    </citation>
    <scope>NUCLEOTIDE SEQUENCE [LARGE SCALE GENOMIC DNA]</scope>
    <source>
        <strain evidence="9 10">NL1</strain>
    </source>
</reference>
<feature type="transmembrane region" description="Helical" evidence="7">
    <location>
        <begin position="158"/>
        <end position="175"/>
    </location>
</feature>
<dbReference type="EMBL" id="MZNU01000188">
    <property type="protein sequence ID" value="OWP03167.1"/>
    <property type="molecule type" value="Genomic_DNA"/>
</dbReference>
<evidence type="ECO:0000313" key="10">
    <source>
        <dbReference type="Proteomes" id="UP000242519"/>
    </source>
</evidence>
<evidence type="ECO:0000256" key="7">
    <source>
        <dbReference type="SAM" id="Phobius"/>
    </source>
</evidence>
<feature type="transmembrane region" description="Helical" evidence="7">
    <location>
        <begin position="367"/>
        <end position="387"/>
    </location>
</feature>
<dbReference type="PANTHER" id="PTHR31595:SF60">
    <property type="entry name" value="BIOSYNTHESIS PROTEIN (TRI7), PUTATIVE (AFU_ORTHOLOGUE AFUA_8G05970)-RELATED"/>
    <property type="match status" value="1"/>
</dbReference>
<protein>
    <recommendedName>
        <fullName evidence="8">Wax synthase domain-containing protein</fullName>
    </recommendedName>
</protein>
<dbReference type="OrthoDB" id="1077582at2759"/>
<organism evidence="9 10">
    <name type="scientific">Diplocarpon coronariae</name>
    <dbReference type="NCBI Taxonomy" id="2795749"/>
    <lineage>
        <taxon>Eukaryota</taxon>
        <taxon>Fungi</taxon>
        <taxon>Dikarya</taxon>
        <taxon>Ascomycota</taxon>
        <taxon>Pezizomycotina</taxon>
        <taxon>Leotiomycetes</taxon>
        <taxon>Helotiales</taxon>
        <taxon>Drepanopezizaceae</taxon>
        <taxon>Diplocarpon</taxon>
    </lineage>
</organism>
<evidence type="ECO:0000256" key="4">
    <source>
        <dbReference type="ARBA" id="ARBA00022692"/>
    </source>
</evidence>
<feature type="domain" description="Wax synthase" evidence="8">
    <location>
        <begin position="246"/>
        <end position="334"/>
    </location>
</feature>
<dbReference type="GO" id="GO:0006629">
    <property type="term" value="P:lipid metabolic process"/>
    <property type="evidence" value="ECO:0007669"/>
    <property type="project" value="InterPro"/>
</dbReference>
<feature type="transmembrane region" description="Helical" evidence="7">
    <location>
        <begin position="36"/>
        <end position="55"/>
    </location>
</feature>
<dbReference type="GO" id="GO:0008374">
    <property type="term" value="F:O-acyltransferase activity"/>
    <property type="evidence" value="ECO:0007669"/>
    <property type="project" value="InterPro"/>
</dbReference>
<keyword evidence="3" id="KW-0808">Transferase</keyword>
<keyword evidence="5 7" id="KW-1133">Transmembrane helix</keyword>
<evidence type="ECO:0000259" key="8">
    <source>
        <dbReference type="Pfam" id="PF13813"/>
    </source>
</evidence>
<keyword evidence="4 7" id="KW-0812">Transmembrane</keyword>